<feature type="region of interest" description="Disordered" evidence="1">
    <location>
        <begin position="25"/>
        <end position="50"/>
    </location>
</feature>
<evidence type="ECO:0000256" key="1">
    <source>
        <dbReference type="SAM" id="MobiDB-lite"/>
    </source>
</evidence>
<feature type="region of interest" description="Disordered" evidence="1">
    <location>
        <begin position="70"/>
        <end position="97"/>
    </location>
</feature>
<dbReference type="AlphaFoldDB" id="A0A7S3P981"/>
<sequence length="227" mass="26089">MVNSVFTMSDFDDLPIAKTLAKMSLESKREVDTPETTTEESVREDHKEENPANHIVFTKTLKRAQVGGVPGRSILKPAEPSSNTTIASTTRSGGMEKRREVSFHAIHIRHHEMILGDNPACSIGPPIELAWEYQNEEKHDLDIYEVERRPRRKLRHLVLSYYRRKDILLQAGYSENEMKSVERQIGKLKRQRKTTGFFLPIQKMEEVVQSAGRKVRRVAGGKKKEEH</sequence>
<evidence type="ECO:0000313" key="2">
    <source>
        <dbReference type="EMBL" id="CAE0412809.1"/>
    </source>
</evidence>
<name>A0A7S3P981_9STRA</name>
<protein>
    <submittedName>
        <fullName evidence="2">Uncharacterized protein</fullName>
    </submittedName>
</protein>
<reference evidence="2" key="1">
    <citation type="submission" date="2021-01" db="EMBL/GenBank/DDBJ databases">
        <authorList>
            <person name="Corre E."/>
            <person name="Pelletier E."/>
            <person name="Niang G."/>
            <person name="Scheremetjew M."/>
            <person name="Finn R."/>
            <person name="Kale V."/>
            <person name="Holt S."/>
            <person name="Cochrane G."/>
            <person name="Meng A."/>
            <person name="Brown T."/>
            <person name="Cohen L."/>
        </authorList>
    </citation>
    <scope>NUCLEOTIDE SEQUENCE</scope>
    <source>
        <strain evidence="2">CCMP127</strain>
    </source>
</reference>
<feature type="compositionally biased region" description="Basic and acidic residues" evidence="1">
    <location>
        <begin position="40"/>
        <end position="50"/>
    </location>
</feature>
<feature type="compositionally biased region" description="Polar residues" evidence="1">
    <location>
        <begin position="80"/>
        <end position="92"/>
    </location>
</feature>
<organism evidence="2">
    <name type="scientific">Amphora coffeiformis</name>
    <dbReference type="NCBI Taxonomy" id="265554"/>
    <lineage>
        <taxon>Eukaryota</taxon>
        <taxon>Sar</taxon>
        <taxon>Stramenopiles</taxon>
        <taxon>Ochrophyta</taxon>
        <taxon>Bacillariophyta</taxon>
        <taxon>Bacillariophyceae</taxon>
        <taxon>Bacillariophycidae</taxon>
        <taxon>Thalassiophysales</taxon>
        <taxon>Catenulaceae</taxon>
        <taxon>Amphora</taxon>
    </lineage>
</organism>
<dbReference type="EMBL" id="HBIM01012259">
    <property type="protein sequence ID" value="CAE0412809.1"/>
    <property type="molecule type" value="Transcribed_RNA"/>
</dbReference>
<gene>
    <name evidence="2" type="ORF">ACOF00016_LOCUS10070</name>
</gene>
<accession>A0A7S3P981</accession>
<proteinExistence type="predicted"/>